<comment type="caution">
    <text evidence="2">The sequence shown here is derived from an EMBL/GenBank/DDBJ whole genome shotgun (WGS) entry which is preliminary data.</text>
</comment>
<keyword evidence="1" id="KW-0812">Transmembrane</keyword>
<dbReference type="Proteomes" id="UP001519460">
    <property type="component" value="Unassembled WGS sequence"/>
</dbReference>
<proteinExistence type="predicted"/>
<dbReference type="EMBL" id="JACVVK020000227">
    <property type="protein sequence ID" value="KAK7483406.1"/>
    <property type="molecule type" value="Genomic_DNA"/>
</dbReference>
<evidence type="ECO:0000313" key="2">
    <source>
        <dbReference type="EMBL" id="KAK7483406.1"/>
    </source>
</evidence>
<keyword evidence="1" id="KW-1133">Transmembrane helix</keyword>
<name>A0ABD0K8J4_9CAEN</name>
<reference evidence="2 3" key="1">
    <citation type="journal article" date="2023" name="Sci. Data">
        <title>Genome assembly of the Korean intertidal mud-creeper Batillaria attramentaria.</title>
        <authorList>
            <person name="Patra A.K."/>
            <person name="Ho P.T."/>
            <person name="Jun S."/>
            <person name="Lee S.J."/>
            <person name="Kim Y."/>
            <person name="Won Y.J."/>
        </authorList>
    </citation>
    <scope>NUCLEOTIDE SEQUENCE [LARGE SCALE GENOMIC DNA]</scope>
    <source>
        <strain evidence="2">Wonlab-2016</strain>
    </source>
</reference>
<feature type="transmembrane region" description="Helical" evidence="1">
    <location>
        <begin position="36"/>
        <end position="59"/>
    </location>
</feature>
<evidence type="ECO:0000256" key="1">
    <source>
        <dbReference type="SAM" id="Phobius"/>
    </source>
</evidence>
<organism evidence="2 3">
    <name type="scientific">Batillaria attramentaria</name>
    <dbReference type="NCBI Taxonomy" id="370345"/>
    <lineage>
        <taxon>Eukaryota</taxon>
        <taxon>Metazoa</taxon>
        <taxon>Spiralia</taxon>
        <taxon>Lophotrochozoa</taxon>
        <taxon>Mollusca</taxon>
        <taxon>Gastropoda</taxon>
        <taxon>Caenogastropoda</taxon>
        <taxon>Sorbeoconcha</taxon>
        <taxon>Cerithioidea</taxon>
        <taxon>Batillariidae</taxon>
        <taxon>Batillaria</taxon>
    </lineage>
</organism>
<dbReference type="AlphaFoldDB" id="A0ABD0K8J4"/>
<protein>
    <submittedName>
        <fullName evidence="2">Uncharacterized protein</fullName>
    </submittedName>
</protein>
<accession>A0ABD0K8J4</accession>
<evidence type="ECO:0000313" key="3">
    <source>
        <dbReference type="Proteomes" id="UP001519460"/>
    </source>
</evidence>
<feature type="transmembrane region" description="Helical" evidence="1">
    <location>
        <begin position="12"/>
        <end position="30"/>
    </location>
</feature>
<keyword evidence="1" id="KW-0472">Membrane</keyword>
<keyword evidence="3" id="KW-1185">Reference proteome</keyword>
<sequence>MVFGEYKTIKRTAGCFLYTCFTACGGEYLADFSNYIIGGILDWAAVMLLIAKFTSRLLAPTLTRKQRRNLQDVSDYVQNVVKSKKVGVCRASANATLGLLDVDRNQKLDCDRCWEGLASLL</sequence>
<gene>
    <name evidence="2" type="ORF">BaRGS_00025346</name>
</gene>